<dbReference type="EMBL" id="BPLR01003731">
    <property type="protein sequence ID" value="GIX88061.1"/>
    <property type="molecule type" value="Genomic_DNA"/>
</dbReference>
<evidence type="ECO:0000313" key="2">
    <source>
        <dbReference type="Proteomes" id="UP001054945"/>
    </source>
</evidence>
<reference evidence="1 2" key="1">
    <citation type="submission" date="2021-06" db="EMBL/GenBank/DDBJ databases">
        <title>Caerostris extrusa draft genome.</title>
        <authorList>
            <person name="Kono N."/>
            <person name="Arakawa K."/>
        </authorList>
    </citation>
    <scope>NUCLEOTIDE SEQUENCE [LARGE SCALE GENOMIC DNA]</scope>
</reference>
<dbReference type="AlphaFoldDB" id="A0AAV4NWV7"/>
<name>A0AAV4NWV7_CAEEX</name>
<evidence type="ECO:0000313" key="1">
    <source>
        <dbReference type="EMBL" id="GIX88061.1"/>
    </source>
</evidence>
<comment type="caution">
    <text evidence="1">The sequence shown here is derived from an EMBL/GenBank/DDBJ whole genome shotgun (WGS) entry which is preliminary data.</text>
</comment>
<proteinExistence type="predicted"/>
<dbReference type="Proteomes" id="UP001054945">
    <property type="component" value="Unassembled WGS sequence"/>
</dbReference>
<organism evidence="1 2">
    <name type="scientific">Caerostris extrusa</name>
    <name type="common">Bark spider</name>
    <name type="synonym">Caerostris bankana</name>
    <dbReference type="NCBI Taxonomy" id="172846"/>
    <lineage>
        <taxon>Eukaryota</taxon>
        <taxon>Metazoa</taxon>
        <taxon>Ecdysozoa</taxon>
        <taxon>Arthropoda</taxon>
        <taxon>Chelicerata</taxon>
        <taxon>Arachnida</taxon>
        <taxon>Araneae</taxon>
        <taxon>Araneomorphae</taxon>
        <taxon>Entelegynae</taxon>
        <taxon>Araneoidea</taxon>
        <taxon>Araneidae</taxon>
        <taxon>Caerostris</taxon>
    </lineage>
</organism>
<gene>
    <name evidence="1" type="ORF">CEXT_787631</name>
</gene>
<sequence>MAESNAGCACWSGFAVASFWCRNGAALIRKHTRRLLMHGFRLHLRPTRQPELSFGDGSCGHCYAIRFSESMHWLLHEIPLKVLLNLSLVLKGRAFIISSRYLEIGVYRFIMYTSVCR</sequence>
<keyword evidence="2" id="KW-1185">Reference proteome</keyword>
<protein>
    <submittedName>
        <fullName evidence="1">Uncharacterized protein</fullName>
    </submittedName>
</protein>
<accession>A0AAV4NWV7</accession>